<organism evidence="6 7">
    <name type="scientific">Klebsormidium nitens</name>
    <name type="common">Green alga</name>
    <name type="synonym">Ulothrix nitens</name>
    <dbReference type="NCBI Taxonomy" id="105231"/>
    <lineage>
        <taxon>Eukaryota</taxon>
        <taxon>Viridiplantae</taxon>
        <taxon>Streptophyta</taxon>
        <taxon>Klebsormidiophyceae</taxon>
        <taxon>Klebsormidiales</taxon>
        <taxon>Klebsormidiaceae</taxon>
        <taxon>Klebsormidium</taxon>
    </lineage>
</organism>
<keyword evidence="7" id="KW-1185">Reference proteome</keyword>
<keyword evidence="4" id="KW-1133">Transmembrane helix</keyword>
<dbReference type="GO" id="GO:0004176">
    <property type="term" value="F:ATP-dependent peptidase activity"/>
    <property type="evidence" value="ECO:0000318"/>
    <property type="project" value="GO_Central"/>
</dbReference>
<dbReference type="FunFam" id="3.40.50.300:FF:002568">
    <property type="entry name" value="Cell division protein (FtsH)"/>
    <property type="match status" value="1"/>
</dbReference>
<keyword evidence="4" id="KW-0812">Transmembrane</keyword>
<dbReference type="OMA" id="SKSYGCC"/>
<dbReference type="PANTHER" id="PTHR23076:SF110">
    <property type="entry name" value="INACTIVE ATP-DEPENDENT ZINC METALLOPROTEASE FTSHI 3, CHLOROPLASTIC-RELATED"/>
    <property type="match status" value="1"/>
</dbReference>
<reference evidence="6 7" key="1">
    <citation type="journal article" date="2014" name="Nat. Commun.">
        <title>Klebsormidium flaccidum genome reveals primary factors for plant terrestrial adaptation.</title>
        <authorList>
            <person name="Hori K."/>
            <person name="Maruyama F."/>
            <person name="Fujisawa T."/>
            <person name="Togashi T."/>
            <person name="Yamamoto N."/>
            <person name="Seo M."/>
            <person name="Sato S."/>
            <person name="Yamada T."/>
            <person name="Mori H."/>
            <person name="Tajima N."/>
            <person name="Moriyama T."/>
            <person name="Ikeuchi M."/>
            <person name="Watanabe M."/>
            <person name="Wada H."/>
            <person name="Kobayashi K."/>
            <person name="Saito M."/>
            <person name="Masuda T."/>
            <person name="Sasaki-Sekimoto Y."/>
            <person name="Mashiguchi K."/>
            <person name="Awai K."/>
            <person name="Shimojima M."/>
            <person name="Masuda S."/>
            <person name="Iwai M."/>
            <person name="Nobusawa T."/>
            <person name="Narise T."/>
            <person name="Kondo S."/>
            <person name="Saito H."/>
            <person name="Sato R."/>
            <person name="Murakawa M."/>
            <person name="Ihara Y."/>
            <person name="Oshima-Yamada Y."/>
            <person name="Ohtaka K."/>
            <person name="Satoh M."/>
            <person name="Sonobe K."/>
            <person name="Ishii M."/>
            <person name="Ohtani R."/>
            <person name="Kanamori-Sato M."/>
            <person name="Honoki R."/>
            <person name="Miyazaki D."/>
            <person name="Mochizuki H."/>
            <person name="Umetsu J."/>
            <person name="Higashi K."/>
            <person name="Shibata D."/>
            <person name="Kamiya Y."/>
            <person name="Sato N."/>
            <person name="Nakamura Y."/>
            <person name="Tabata S."/>
            <person name="Ida S."/>
            <person name="Kurokawa K."/>
            <person name="Ohta H."/>
        </authorList>
    </citation>
    <scope>NUCLEOTIDE SEQUENCE [LARGE SCALE GENOMIC DNA]</scope>
    <source>
        <strain evidence="6 7">NIES-2285</strain>
    </source>
</reference>
<dbReference type="GO" id="GO:0006508">
    <property type="term" value="P:proteolysis"/>
    <property type="evidence" value="ECO:0000318"/>
    <property type="project" value="GO_Central"/>
</dbReference>
<dbReference type="SMART" id="SM00382">
    <property type="entry name" value="AAA"/>
    <property type="match status" value="1"/>
</dbReference>
<dbReference type="Gene3D" id="3.40.50.300">
    <property type="entry name" value="P-loop containing nucleotide triphosphate hydrolases"/>
    <property type="match status" value="1"/>
</dbReference>
<dbReference type="GO" id="GO:0009535">
    <property type="term" value="C:chloroplast thylakoid membrane"/>
    <property type="evidence" value="ECO:0000318"/>
    <property type="project" value="GO_Central"/>
</dbReference>
<accession>A0A1Y1HY53</accession>
<dbReference type="Gene3D" id="3.30.720.210">
    <property type="match status" value="1"/>
</dbReference>
<evidence type="ECO:0000256" key="1">
    <source>
        <dbReference type="ARBA" id="ARBA00010044"/>
    </source>
</evidence>
<dbReference type="STRING" id="105231.A0A1Y1HY53"/>
<evidence type="ECO:0000313" key="7">
    <source>
        <dbReference type="Proteomes" id="UP000054558"/>
    </source>
</evidence>
<evidence type="ECO:0000259" key="5">
    <source>
        <dbReference type="SMART" id="SM00382"/>
    </source>
</evidence>
<name>A0A1Y1HY53_KLENI</name>
<dbReference type="AlphaFoldDB" id="A0A1Y1HY53"/>
<feature type="transmembrane region" description="Helical" evidence="4">
    <location>
        <begin position="257"/>
        <end position="275"/>
    </location>
</feature>
<dbReference type="Pfam" id="PF17862">
    <property type="entry name" value="AAA_lid_3"/>
    <property type="match status" value="1"/>
</dbReference>
<dbReference type="SUPFAM" id="SSF52540">
    <property type="entry name" value="P-loop containing nucleoside triphosphate hydrolases"/>
    <property type="match status" value="1"/>
</dbReference>
<evidence type="ECO:0000256" key="2">
    <source>
        <dbReference type="ARBA" id="ARBA00010550"/>
    </source>
</evidence>
<comment type="similarity">
    <text evidence="2">In the N-terminal section; belongs to the AAA ATPase family.</text>
</comment>
<dbReference type="CDD" id="cd19501">
    <property type="entry name" value="RecA-like_FtsH"/>
    <property type="match status" value="1"/>
</dbReference>
<proteinExistence type="inferred from homology"/>
<comment type="similarity">
    <text evidence="1">In the C-terminal section; belongs to the peptidase M41 family.</text>
</comment>
<keyword evidence="4" id="KW-0472">Membrane</keyword>
<dbReference type="InterPro" id="IPR027417">
    <property type="entry name" value="P-loop_NTPase"/>
</dbReference>
<feature type="region of interest" description="Disordered" evidence="3">
    <location>
        <begin position="588"/>
        <end position="608"/>
    </location>
</feature>
<feature type="transmembrane region" description="Helical" evidence="4">
    <location>
        <begin position="114"/>
        <end position="137"/>
    </location>
</feature>
<dbReference type="GO" id="GO:0016887">
    <property type="term" value="F:ATP hydrolysis activity"/>
    <property type="evidence" value="ECO:0007669"/>
    <property type="project" value="InterPro"/>
</dbReference>
<dbReference type="Pfam" id="PF00004">
    <property type="entry name" value="AAA"/>
    <property type="match status" value="1"/>
</dbReference>
<dbReference type="Proteomes" id="UP000054558">
    <property type="component" value="Unassembled WGS sequence"/>
</dbReference>
<dbReference type="InterPro" id="IPR041569">
    <property type="entry name" value="AAA_lid_3"/>
</dbReference>
<dbReference type="Gene3D" id="1.10.8.60">
    <property type="match status" value="1"/>
</dbReference>
<evidence type="ECO:0000256" key="3">
    <source>
        <dbReference type="SAM" id="MobiDB-lite"/>
    </source>
</evidence>
<dbReference type="OrthoDB" id="1413014at2759"/>
<evidence type="ECO:0000256" key="4">
    <source>
        <dbReference type="SAM" id="Phobius"/>
    </source>
</evidence>
<dbReference type="InterPro" id="IPR003959">
    <property type="entry name" value="ATPase_AAA_core"/>
</dbReference>
<dbReference type="GO" id="GO:0005524">
    <property type="term" value="F:ATP binding"/>
    <property type="evidence" value="ECO:0007669"/>
    <property type="project" value="InterPro"/>
</dbReference>
<dbReference type="EMBL" id="DF237049">
    <property type="protein sequence ID" value="GAQ82099.1"/>
    <property type="molecule type" value="Genomic_DNA"/>
</dbReference>
<protein>
    <submittedName>
        <fullName evidence="6">AAA+-type ATPase</fullName>
    </submittedName>
</protein>
<gene>
    <name evidence="6" type="ORF">KFL_001000210</name>
</gene>
<evidence type="ECO:0000313" key="6">
    <source>
        <dbReference type="EMBL" id="GAQ82099.1"/>
    </source>
</evidence>
<sequence length="608" mass="66531">MDSADYKVQQSRIDTILARLHELDPGIPSVEEAAIRADLNTLSAEHLSLVENSTGKNRTISSWSALLKRLIALKEGDDAQRLGRHDHRRVWLAEQRLLKTLGWAARLRETLARLFSWQGLVLFGAFLLAAVSINLAWRPQAKIVTKPVQYSTFLQEVEKKNVKVVNFEEQSRKIYFALRDEDEAFRAQREAGQEKKDIIDKGFLKISVERTVASPPRPARYLTRRVEGDMKLIEKLQASGAAFRSVPPSSLDGMRTALFTMVAIYVPLIPLFIFARRQLMGRATKKRARAHDSAVTFRDVAGVDQAKQELMEVVQFMKNKGKYRKLGAKLPKGVLLVGPPGTGKTLLARAMAGEAGVPFLSVSASEFVEMFVGRGAARVRELFAEARAAAAESAGRRGARPGAPREAGTCVVFIDELDAVGGKRGLSSNEERDQTLNQLLTEMDGFDAEEGVLVLAATNRAEVLDAGLLRPGRFDRKVFVGAPDAEGRQAILAVHMRTTPVVGDKGAIQRAVARVTPGFVGADLANVVNEATLLAIRDGREVVQLDDFLEAVDRSRFGIGRRKGPIQNLQQGFGRWLRKLGGELSEGTELAGGGGDGGPIVPKAVTMN</sequence>
<dbReference type="FunFam" id="1.10.8.60:FF:000001">
    <property type="entry name" value="ATP-dependent zinc metalloprotease FtsH"/>
    <property type="match status" value="1"/>
</dbReference>
<dbReference type="InterPro" id="IPR003593">
    <property type="entry name" value="AAA+_ATPase"/>
</dbReference>
<feature type="domain" description="AAA+ ATPase" evidence="5">
    <location>
        <begin position="330"/>
        <end position="484"/>
    </location>
</feature>
<dbReference type="PANTHER" id="PTHR23076">
    <property type="entry name" value="METALLOPROTEASE M41 FTSH"/>
    <property type="match status" value="1"/>
</dbReference>